<dbReference type="OrthoDB" id="8692at2"/>
<gene>
    <name evidence="2" type="ORF">FVW59_10455</name>
</gene>
<dbReference type="EMBL" id="VRYZ01000004">
    <property type="protein sequence ID" value="TXS91582.1"/>
    <property type="molecule type" value="Genomic_DNA"/>
</dbReference>
<proteinExistence type="predicted"/>
<feature type="chain" id="PRO_5022946037" description="Lipoprotein" evidence="1">
    <location>
        <begin position="22"/>
        <end position="571"/>
    </location>
</feature>
<dbReference type="Proteomes" id="UP000321933">
    <property type="component" value="Unassembled WGS sequence"/>
</dbReference>
<name>A0A5C8ZVH6_9GAMM</name>
<keyword evidence="3" id="KW-1185">Reference proteome</keyword>
<evidence type="ECO:0000256" key="1">
    <source>
        <dbReference type="SAM" id="SignalP"/>
    </source>
</evidence>
<comment type="caution">
    <text evidence="2">The sequence shown here is derived from an EMBL/GenBank/DDBJ whole genome shotgun (WGS) entry which is preliminary data.</text>
</comment>
<accession>A0A5C8ZVH6</accession>
<feature type="signal peptide" evidence="1">
    <location>
        <begin position="1"/>
        <end position="21"/>
    </location>
</feature>
<sequence length="571" mass="64112">MEKRSKMALCVICAIPALVFAEPGQERQQVILEAQQPVMTRLRDADSVRPPSPEGHPVAAMYNREAIIPPQCYTRTEGQNNPCYVCHQDSLPGRENVMNDRDLQEAYSFSDLGQTNHWVNLFRDRSKEVEAISDREILDWVDDDNYSDLAPRLKNAGFKGWIPDLADLQAGAAAFDEQGFARDGSQWVSFNYKPFPSTFWPTNGSTDDVMIRLPLDYRTDAAGKPSRAVYQANLAILEARIKGFDAIGTVPLDESEVGVDLDGDGRLGTIDEIARVDSYVGAAAGHFIDTHLYPRGTEFLHTVRYLGFDDSGKIGVSRRIKEVRYMKKWQAYNKGTLARYYEEEGFEKEAGFLPGYTRLGDWGLDNGSGWSIQGFIENRSGQLRVATLEENTFCMGCHSSIGSTIDKTFSFARKIDGAAGWGYIDLQGMADSPTLGESEGEYLTYFRRTGGGDEFRSNTEMLQRFFNDSGEVEPERLAGLDVYQIVVPSRERALQLNKAYRVIVDEQSYLLGRDATWHPPRNVYDEVSNTDSPTLEEGRVFDWDIRLDWRPEAARIVPGSKTVTSVSPNAH</sequence>
<evidence type="ECO:0000313" key="2">
    <source>
        <dbReference type="EMBL" id="TXS91582.1"/>
    </source>
</evidence>
<dbReference type="AlphaFoldDB" id="A0A5C8ZVH6"/>
<evidence type="ECO:0000313" key="3">
    <source>
        <dbReference type="Proteomes" id="UP000321933"/>
    </source>
</evidence>
<organism evidence="2 3">
    <name type="scientific">Parahaliea aestuarii</name>
    <dbReference type="NCBI Taxonomy" id="1852021"/>
    <lineage>
        <taxon>Bacteria</taxon>
        <taxon>Pseudomonadati</taxon>
        <taxon>Pseudomonadota</taxon>
        <taxon>Gammaproteobacteria</taxon>
        <taxon>Cellvibrionales</taxon>
        <taxon>Halieaceae</taxon>
        <taxon>Parahaliea</taxon>
    </lineage>
</organism>
<reference evidence="2 3" key="1">
    <citation type="submission" date="2019-08" db="EMBL/GenBank/DDBJ databases">
        <title>Parahaliea maris sp. nov., isolated from the surface seawater.</title>
        <authorList>
            <person name="Liu Y."/>
        </authorList>
    </citation>
    <scope>NUCLEOTIDE SEQUENCE [LARGE SCALE GENOMIC DNA]</scope>
    <source>
        <strain evidence="2 3">S2-26</strain>
    </source>
</reference>
<protein>
    <recommendedName>
        <fullName evidence="4">Lipoprotein</fullName>
    </recommendedName>
</protein>
<dbReference type="RefSeq" id="WP_148064214.1">
    <property type="nucleotide sequence ID" value="NZ_VRYZ01000004.1"/>
</dbReference>
<keyword evidence="1" id="KW-0732">Signal</keyword>
<evidence type="ECO:0008006" key="4">
    <source>
        <dbReference type="Google" id="ProtNLM"/>
    </source>
</evidence>